<proteinExistence type="predicted"/>
<organism evidence="2 3">
    <name type="scientific">Trichonephila clavata</name>
    <name type="common">Joro spider</name>
    <name type="synonym">Nephila clavata</name>
    <dbReference type="NCBI Taxonomy" id="2740835"/>
    <lineage>
        <taxon>Eukaryota</taxon>
        <taxon>Metazoa</taxon>
        <taxon>Ecdysozoa</taxon>
        <taxon>Arthropoda</taxon>
        <taxon>Chelicerata</taxon>
        <taxon>Arachnida</taxon>
        <taxon>Araneae</taxon>
        <taxon>Araneomorphae</taxon>
        <taxon>Entelegynae</taxon>
        <taxon>Araneoidea</taxon>
        <taxon>Nephilidae</taxon>
        <taxon>Trichonephila</taxon>
    </lineage>
</organism>
<accession>A0A8X6FK05</accession>
<keyword evidence="3" id="KW-1185">Reference proteome</keyword>
<evidence type="ECO:0000313" key="3">
    <source>
        <dbReference type="Proteomes" id="UP000887116"/>
    </source>
</evidence>
<protein>
    <submittedName>
        <fullName evidence="2">Uncharacterized protein</fullName>
    </submittedName>
</protein>
<name>A0A8X6FK05_TRICU</name>
<gene>
    <name evidence="2" type="primary">NCL1_23696</name>
    <name evidence="2" type="ORF">TNCT_40691</name>
</gene>
<feature type="compositionally biased region" description="Polar residues" evidence="1">
    <location>
        <begin position="1"/>
        <end position="17"/>
    </location>
</feature>
<feature type="region of interest" description="Disordered" evidence="1">
    <location>
        <begin position="1"/>
        <end position="33"/>
    </location>
</feature>
<dbReference type="Proteomes" id="UP000887116">
    <property type="component" value="Unassembled WGS sequence"/>
</dbReference>
<evidence type="ECO:0000256" key="1">
    <source>
        <dbReference type="SAM" id="MobiDB-lite"/>
    </source>
</evidence>
<evidence type="ECO:0000313" key="2">
    <source>
        <dbReference type="EMBL" id="GFQ80954.1"/>
    </source>
</evidence>
<dbReference type="EMBL" id="BMAO01012374">
    <property type="protein sequence ID" value="GFQ80954.1"/>
    <property type="molecule type" value="Genomic_DNA"/>
</dbReference>
<dbReference type="OrthoDB" id="10506061at2759"/>
<comment type="caution">
    <text evidence="2">The sequence shown here is derived from an EMBL/GenBank/DDBJ whole genome shotgun (WGS) entry which is preliminary data.</text>
</comment>
<reference evidence="2" key="1">
    <citation type="submission" date="2020-07" db="EMBL/GenBank/DDBJ databases">
        <title>Multicomponent nature underlies the extraordinary mechanical properties of spider dragline silk.</title>
        <authorList>
            <person name="Kono N."/>
            <person name="Nakamura H."/>
            <person name="Mori M."/>
            <person name="Yoshida Y."/>
            <person name="Ohtoshi R."/>
            <person name="Malay A.D."/>
            <person name="Moran D.A.P."/>
            <person name="Tomita M."/>
            <person name="Numata K."/>
            <person name="Arakawa K."/>
        </authorList>
    </citation>
    <scope>NUCLEOTIDE SEQUENCE</scope>
</reference>
<sequence>MEHGQESGSQEKNSGNVVNDAMEVDAGSSNEQDVVHSLKYTEGNEPMESQIPSDRMPSTLEEYVQTNFIPEIELIHSIFEKLNDPLDALAALLKGLDEKKITKRMSRQNFMLKFDEFIRIATVTNLLMKITICCKKMLNFHVGGFLRSVVLYSKGIKLEEVGKVIECLSLHFNMRRNINTKHKMIEAIFQRIASFSCKIKETKSKHFNQNEDELPSPGSVLDLPTPSDHNLAVILTGLLNLTAKHLLPLLRKVGLLCKDNASIEESIESYFCPNAPKDLRKHMVILMKLLSGTEDLPDCTDAPIFDLDTFMVRVKKWILDFLTLHMHFKSVCPTSSSAVRLLRIESSLISAGEYVETYAAYIEVQKRHDIIKDLVCKSINFQQRCIEAVSKCLMMFCNEKDAENIFAKILGIFLYNQSFSRLYVEFMEDDAKHLADIKNKLEAMDC</sequence>
<dbReference type="AlphaFoldDB" id="A0A8X6FK05"/>